<dbReference type="CDD" id="cd21809">
    <property type="entry name" value="ABC-2_lan_permease-like"/>
    <property type="match status" value="1"/>
</dbReference>
<reference evidence="2 3" key="1">
    <citation type="submission" date="2018-08" db="EMBL/GenBank/DDBJ databases">
        <title>Bacillus chawlae sp. nov., Bacillus glennii sp. nov., and Bacillus saganii sp. nov. Isolated from the Vehicle Assembly Building at Kennedy Space Center where the Viking Spacecraft were Assembled.</title>
        <authorList>
            <person name="Seuylemezian A."/>
            <person name="Vaishampayan P."/>
        </authorList>
    </citation>
    <scope>NUCLEOTIDE SEQUENCE [LARGE SCALE GENOMIC DNA]</scope>
    <source>
        <strain evidence="2 3">V44-8</strain>
    </source>
</reference>
<feature type="transmembrane region" description="Helical" evidence="1">
    <location>
        <begin position="105"/>
        <end position="134"/>
    </location>
</feature>
<dbReference type="RefSeq" id="WP_117322945.1">
    <property type="nucleotide sequence ID" value="NZ_QVTD01000008.1"/>
</dbReference>
<sequence>MLKLLQADMLKVKRKWLWFLVFLGPFGVIALQIVNYRVRYDYLIQQQPDVWKGLMENVNMFVAPAMLLGMTIIASQLANIEHQQSSWKHLLSLPIRRRDVFSSKFMIAVMMLIVSCLLLFIGTILLGVALKFGWDFPFQSLLGNSFYPLLAGLPVLALQIWLSITFQNQAYPLTLGISGAVFCMLSYKAPVWFIWKWPLILGDQDPNRFVLAGILVGFIFFLIGMVDFQRRDVK</sequence>
<name>A0A372LAS8_9BACI</name>
<dbReference type="EMBL" id="QVTD01000008">
    <property type="protein sequence ID" value="RFU62818.1"/>
    <property type="molecule type" value="Genomic_DNA"/>
</dbReference>
<feature type="transmembrane region" description="Helical" evidence="1">
    <location>
        <begin position="58"/>
        <end position="78"/>
    </location>
</feature>
<feature type="transmembrane region" description="Helical" evidence="1">
    <location>
        <begin position="209"/>
        <end position="228"/>
    </location>
</feature>
<feature type="transmembrane region" description="Helical" evidence="1">
    <location>
        <begin position="16"/>
        <end position="38"/>
    </location>
</feature>
<dbReference type="OrthoDB" id="3190532at2"/>
<keyword evidence="1" id="KW-0472">Membrane</keyword>
<dbReference type="Proteomes" id="UP000262939">
    <property type="component" value="Unassembled WGS sequence"/>
</dbReference>
<keyword evidence="3" id="KW-1185">Reference proteome</keyword>
<gene>
    <name evidence="2" type="ORF">D0466_12720</name>
</gene>
<proteinExistence type="predicted"/>
<accession>A0A372LAS8</accession>
<evidence type="ECO:0000313" key="3">
    <source>
        <dbReference type="Proteomes" id="UP000262939"/>
    </source>
</evidence>
<organism evidence="2 3">
    <name type="scientific">Peribacillus glennii</name>
    <dbReference type="NCBI Taxonomy" id="2303991"/>
    <lineage>
        <taxon>Bacteria</taxon>
        <taxon>Bacillati</taxon>
        <taxon>Bacillota</taxon>
        <taxon>Bacilli</taxon>
        <taxon>Bacillales</taxon>
        <taxon>Bacillaceae</taxon>
        <taxon>Peribacillus</taxon>
    </lineage>
</organism>
<dbReference type="AlphaFoldDB" id="A0A372LAS8"/>
<feature type="transmembrane region" description="Helical" evidence="1">
    <location>
        <begin position="146"/>
        <end position="164"/>
    </location>
</feature>
<evidence type="ECO:0000256" key="1">
    <source>
        <dbReference type="SAM" id="Phobius"/>
    </source>
</evidence>
<evidence type="ECO:0000313" key="2">
    <source>
        <dbReference type="EMBL" id="RFU62818.1"/>
    </source>
</evidence>
<keyword evidence="1" id="KW-1133">Transmembrane helix</keyword>
<comment type="caution">
    <text evidence="2">The sequence shown here is derived from an EMBL/GenBank/DDBJ whole genome shotgun (WGS) entry which is preliminary data.</text>
</comment>
<keyword evidence="1" id="KW-0812">Transmembrane</keyword>
<feature type="transmembrane region" description="Helical" evidence="1">
    <location>
        <begin position="171"/>
        <end position="189"/>
    </location>
</feature>
<dbReference type="Pfam" id="PF12730">
    <property type="entry name" value="ABC2_membrane_4"/>
    <property type="match status" value="1"/>
</dbReference>
<protein>
    <submittedName>
        <fullName evidence="2">Permease</fullName>
    </submittedName>
</protein>